<evidence type="ECO:0008006" key="3">
    <source>
        <dbReference type="Google" id="ProtNLM"/>
    </source>
</evidence>
<accession>D6PKD5</accession>
<keyword evidence="1" id="KW-1133">Transmembrane helix</keyword>
<dbReference type="EMBL" id="GU943123">
    <property type="protein sequence ID" value="ADD96186.1"/>
    <property type="molecule type" value="Genomic_DNA"/>
</dbReference>
<dbReference type="Gene3D" id="1.25.40.10">
    <property type="entry name" value="Tetratricopeptide repeat domain"/>
    <property type="match status" value="1"/>
</dbReference>
<dbReference type="SUPFAM" id="SSF48452">
    <property type="entry name" value="TPR-like"/>
    <property type="match status" value="1"/>
</dbReference>
<reference evidence="2" key="1">
    <citation type="journal article" date="2010" name="ISME J.">
        <title>Metagenome of the Mediterranean deep chlorophyll maximum studied by direct and fosmid library 454 pyrosequencing.</title>
        <authorList>
            <person name="Ghai R."/>
            <person name="Martin-Cuadrado A.B."/>
            <person name="Molto A.G."/>
            <person name="Heredia I.G."/>
            <person name="Cabrera R."/>
            <person name="Martin J."/>
            <person name="Verdu M."/>
            <person name="Deschamps P."/>
            <person name="Moreira D."/>
            <person name="Lopez-Garcia P."/>
            <person name="Mira A."/>
            <person name="Rodriguez-Valera F."/>
        </authorList>
    </citation>
    <scope>NUCLEOTIDE SEQUENCE</scope>
</reference>
<dbReference type="AlphaFoldDB" id="D6PKD5"/>
<evidence type="ECO:0000256" key="1">
    <source>
        <dbReference type="SAM" id="Phobius"/>
    </source>
</evidence>
<evidence type="ECO:0000313" key="2">
    <source>
        <dbReference type="EMBL" id="ADD96186.1"/>
    </source>
</evidence>
<organism evidence="2">
    <name type="scientific">uncultured organism MedDCM-OCT-S05-C187</name>
    <dbReference type="NCBI Taxonomy" id="743622"/>
    <lineage>
        <taxon>unclassified sequences</taxon>
        <taxon>environmental samples</taxon>
    </lineage>
</organism>
<protein>
    <recommendedName>
        <fullName evidence="3">Tetratricopeptide repeat protein</fullName>
    </recommendedName>
</protein>
<feature type="transmembrane region" description="Helical" evidence="1">
    <location>
        <begin position="38"/>
        <end position="58"/>
    </location>
</feature>
<name>D6PKD5_9ZZZZ</name>
<dbReference type="InterPro" id="IPR011990">
    <property type="entry name" value="TPR-like_helical_dom_sf"/>
</dbReference>
<sequence length="177" mass="20260">MIVGWTSFGLLLFIAYEKSSESSPTKVKSIGPKLNLFIGASAIGIIPFGCILANNLFWTNIYHFQGRIAGDYGEKDKSLQFHRKAIDYAHWEHHSRKFECYYLLTHKKQFPEALEAINQTLEVHPGCLVAHQNKIAISINEFKDHTMARNAYQEMKKAAPFHPFTMLESQKISFINP</sequence>
<keyword evidence="1" id="KW-0472">Membrane</keyword>
<proteinExistence type="predicted"/>
<keyword evidence="1" id="KW-0812">Transmembrane</keyword>